<keyword evidence="1 2" id="KW-0238">DNA-binding</keyword>
<feature type="domain" description="HTH tetR-type" evidence="3">
    <location>
        <begin position="14"/>
        <end position="74"/>
    </location>
</feature>
<dbReference type="EMBL" id="BSPQ01000001">
    <property type="protein sequence ID" value="GLS89666.1"/>
    <property type="molecule type" value="Genomic_DNA"/>
</dbReference>
<dbReference type="InterPro" id="IPR001647">
    <property type="entry name" value="HTH_TetR"/>
</dbReference>
<dbReference type="RefSeq" id="WP_284202778.1">
    <property type="nucleotide sequence ID" value="NZ_BSPQ01000001.1"/>
</dbReference>
<dbReference type="SUPFAM" id="SSF46689">
    <property type="entry name" value="Homeodomain-like"/>
    <property type="match status" value="1"/>
</dbReference>
<organism evidence="4 5">
    <name type="scientific">Psychromonas marina</name>
    <dbReference type="NCBI Taxonomy" id="88364"/>
    <lineage>
        <taxon>Bacteria</taxon>
        <taxon>Pseudomonadati</taxon>
        <taxon>Pseudomonadota</taxon>
        <taxon>Gammaproteobacteria</taxon>
        <taxon>Alteromonadales</taxon>
        <taxon>Psychromonadaceae</taxon>
        <taxon>Psychromonas</taxon>
    </lineage>
</organism>
<dbReference type="Proteomes" id="UP001157353">
    <property type="component" value="Unassembled WGS sequence"/>
</dbReference>
<keyword evidence="5" id="KW-1185">Reference proteome</keyword>
<dbReference type="PROSITE" id="PS50977">
    <property type="entry name" value="HTH_TETR_2"/>
    <property type="match status" value="1"/>
</dbReference>
<dbReference type="InterPro" id="IPR050109">
    <property type="entry name" value="HTH-type_TetR-like_transc_reg"/>
</dbReference>
<dbReference type="InterPro" id="IPR009057">
    <property type="entry name" value="Homeodomain-like_sf"/>
</dbReference>
<proteinExistence type="predicted"/>
<dbReference type="PANTHER" id="PTHR30328">
    <property type="entry name" value="TRANSCRIPTIONAL REPRESSOR"/>
    <property type="match status" value="1"/>
</dbReference>
<reference evidence="5" key="1">
    <citation type="journal article" date="2019" name="Int. J. Syst. Evol. Microbiol.">
        <title>The Global Catalogue of Microorganisms (GCM) 10K type strain sequencing project: providing services to taxonomists for standard genome sequencing and annotation.</title>
        <authorList>
            <consortium name="The Broad Institute Genomics Platform"/>
            <consortium name="The Broad Institute Genome Sequencing Center for Infectious Disease"/>
            <person name="Wu L."/>
            <person name="Ma J."/>
        </authorList>
    </citation>
    <scope>NUCLEOTIDE SEQUENCE [LARGE SCALE GENOMIC DNA]</scope>
    <source>
        <strain evidence="5">NBRC 103166</strain>
    </source>
</reference>
<comment type="caution">
    <text evidence="4">The sequence shown here is derived from an EMBL/GenBank/DDBJ whole genome shotgun (WGS) entry which is preliminary data.</text>
</comment>
<gene>
    <name evidence="4" type="ORF">GCM10007916_07330</name>
</gene>
<evidence type="ECO:0000259" key="3">
    <source>
        <dbReference type="PROSITE" id="PS50977"/>
    </source>
</evidence>
<dbReference type="Pfam" id="PF00440">
    <property type="entry name" value="TetR_N"/>
    <property type="match status" value="1"/>
</dbReference>
<evidence type="ECO:0000256" key="2">
    <source>
        <dbReference type="PROSITE-ProRule" id="PRU00335"/>
    </source>
</evidence>
<dbReference type="Gene3D" id="1.10.357.10">
    <property type="entry name" value="Tetracycline Repressor, domain 2"/>
    <property type="match status" value="1"/>
</dbReference>
<feature type="DNA-binding region" description="H-T-H motif" evidence="2">
    <location>
        <begin position="37"/>
        <end position="56"/>
    </location>
</feature>
<name>A0ABQ6DWZ1_9GAMM</name>
<accession>A0ABQ6DWZ1</accession>
<evidence type="ECO:0000313" key="4">
    <source>
        <dbReference type="EMBL" id="GLS89666.1"/>
    </source>
</evidence>
<dbReference type="PANTHER" id="PTHR30328:SF54">
    <property type="entry name" value="HTH-TYPE TRANSCRIPTIONAL REPRESSOR SCO4008"/>
    <property type="match status" value="1"/>
</dbReference>
<sequence>MSTIKKSGRPSINNNKRGKLIIAAKKLFVIYDYDKVSIRAIATEAGVDSALIRYYFQSKLGLFTAMVQQTAEPVVAQFDKQLNALSPDSAHELMTTYYQVMSQNPDFPKLIFKIASMQENEHSQVLKKILSDVLNPKNVKLFSLMKQQGLLQDHVDPLCMQISFFSMMVFPFLMPEFFKQVLQLDITPEFMTHLALQNQQLLQHGCIKPATTETKDIS</sequence>
<evidence type="ECO:0000313" key="5">
    <source>
        <dbReference type="Proteomes" id="UP001157353"/>
    </source>
</evidence>
<protein>
    <submittedName>
        <fullName evidence="4">TetR family transcriptional regulator</fullName>
    </submittedName>
</protein>
<evidence type="ECO:0000256" key="1">
    <source>
        <dbReference type="ARBA" id="ARBA00023125"/>
    </source>
</evidence>